<dbReference type="SUPFAM" id="SSF47113">
    <property type="entry name" value="Histone-fold"/>
    <property type="match status" value="1"/>
</dbReference>
<dbReference type="EMBL" id="JASBNA010000007">
    <property type="protein sequence ID" value="KAK7690014.1"/>
    <property type="molecule type" value="Genomic_DNA"/>
</dbReference>
<protein>
    <recommendedName>
        <fullName evidence="4">Transcription factor CBF/NF-Y/archaeal histone domain-containing protein</fullName>
    </recommendedName>
</protein>
<sequence>MNTHPSISHLGPSPADDDDTRAESFETDISEEEIDQLDSDSDEDVRMADASSSPKRTRPKMTGERVPGRSIIPLSRVEGLLEADGEGGYMSKEATYLLTIATEEFIKRLSVAGHRQASGSKRLQVNYRDLAITAHQHPEFKFLSDTIPEPISLADALKLRASKEKELLEDGPVTAAPSIVHTPTPSTTPSIPQPSKAKGKARQSVEQSADSVSAEVPKKPRQRKSRAAAATATTVPIVGPTPDVVPIQSASTGGMTTRRRSSRAAALDTAQPAGPDINGHRSLNGAESASHPQFLHPSAAASSMPPPSITGGSPPSEGLINGRSWSPIQAQFTGPASGYVEESRGSFIGRNGANGMSANPGRTIYSTHRQQSR</sequence>
<accession>A0AAW0GE36</accession>
<dbReference type="Gene3D" id="1.10.20.10">
    <property type="entry name" value="Histone, subunit A"/>
    <property type="match status" value="1"/>
</dbReference>
<feature type="compositionally biased region" description="Polar residues" evidence="1">
    <location>
        <begin position="364"/>
        <end position="373"/>
    </location>
</feature>
<feature type="compositionally biased region" description="Low complexity" evidence="1">
    <location>
        <begin position="177"/>
        <end position="195"/>
    </location>
</feature>
<keyword evidence="3" id="KW-1185">Reference proteome</keyword>
<feature type="region of interest" description="Disordered" evidence="1">
    <location>
        <begin position="1"/>
        <end position="66"/>
    </location>
</feature>
<evidence type="ECO:0000256" key="1">
    <source>
        <dbReference type="SAM" id="MobiDB-lite"/>
    </source>
</evidence>
<gene>
    <name evidence="2" type="ORF">QCA50_006656</name>
</gene>
<evidence type="ECO:0000313" key="3">
    <source>
        <dbReference type="Proteomes" id="UP001385951"/>
    </source>
</evidence>
<feature type="compositionally biased region" description="Polar residues" evidence="1">
    <location>
        <begin position="323"/>
        <end position="334"/>
    </location>
</feature>
<dbReference type="AlphaFoldDB" id="A0AAW0GE36"/>
<organism evidence="2 3">
    <name type="scientific">Cerrena zonata</name>
    <dbReference type="NCBI Taxonomy" id="2478898"/>
    <lineage>
        <taxon>Eukaryota</taxon>
        <taxon>Fungi</taxon>
        <taxon>Dikarya</taxon>
        <taxon>Basidiomycota</taxon>
        <taxon>Agaricomycotina</taxon>
        <taxon>Agaricomycetes</taxon>
        <taxon>Polyporales</taxon>
        <taxon>Cerrenaceae</taxon>
        <taxon>Cerrena</taxon>
    </lineage>
</organism>
<dbReference type="GO" id="GO:0046982">
    <property type="term" value="F:protein heterodimerization activity"/>
    <property type="evidence" value="ECO:0007669"/>
    <property type="project" value="InterPro"/>
</dbReference>
<name>A0AAW0GE36_9APHY</name>
<dbReference type="InterPro" id="IPR009072">
    <property type="entry name" value="Histone-fold"/>
</dbReference>
<evidence type="ECO:0000313" key="2">
    <source>
        <dbReference type="EMBL" id="KAK7690014.1"/>
    </source>
</evidence>
<feature type="compositionally biased region" description="Low complexity" evidence="1">
    <location>
        <begin position="297"/>
        <end position="318"/>
    </location>
</feature>
<proteinExistence type="predicted"/>
<comment type="caution">
    <text evidence="2">The sequence shown here is derived from an EMBL/GenBank/DDBJ whole genome shotgun (WGS) entry which is preliminary data.</text>
</comment>
<reference evidence="2 3" key="1">
    <citation type="submission" date="2022-09" db="EMBL/GenBank/DDBJ databases">
        <authorList>
            <person name="Palmer J.M."/>
        </authorList>
    </citation>
    <scope>NUCLEOTIDE SEQUENCE [LARGE SCALE GENOMIC DNA]</scope>
    <source>
        <strain evidence="2 3">DSM 7382</strain>
    </source>
</reference>
<evidence type="ECO:0008006" key="4">
    <source>
        <dbReference type="Google" id="ProtNLM"/>
    </source>
</evidence>
<dbReference type="Proteomes" id="UP001385951">
    <property type="component" value="Unassembled WGS sequence"/>
</dbReference>
<feature type="compositionally biased region" description="Acidic residues" evidence="1">
    <location>
        <begin position="15"/>
        <end position="43"/>
    </location>
</feature>
<feature type="region of interest" description="Disordered" evidence="1">
    <location>
        <begin position="168"/>
        <end position="373"/>
    </location>
</feature>